<dbReference type="RefSeq" id="WP_125648838.1">
    <property type="nucleotide sequence ID" value="NZ_JBHTOH010000034.1"/>
</dbReference>
<comment type="caution">
    <text evidence="1">The sequence shown here is derived from an EMBL/GenBank/DDBJ whole genome shotgun (WGS) entry which is preliminary data.</text>
</comment>
<dbReference type="Proteomes" id="UP001597191">
    <property type="component" value="Unassembled WGS sequence"/>
</dbReference>
<evidence type="ECO:0000313" key="1">
    <source>
        <dbReference type="EMBL" id="MFD1411072.1"/>
    </source>
</evidence>
<sequence>MKKKIKIILSILLVLILVGSLFGAVKARHSSTTVQTTKLAPAKKGSTVRKKAATPPSFYRKIYPITAELDFVNYPQDFAGLIESGELTVVGQITALKSYVYQGSTVSAYTLATIKVQQVLAHTGKRVPKSIKVLFAGGNIRKDILLAHLATKDFISDQEKAALQSTEVVTAKYSYCPLPQINQELAVIVSREPAGTNGVDQPFYMPVFSGKAVFLKQKNGRYQREAANNESRQELLDDQQMNQRMTDRINVGRPI</sequence>
<organism evidence="1 2">
    <name type="scientific">Lapidilactobacillus gannanensis</name>
    <dbReference type="NCBI Taxonomy" id="2486002"/>
    <lineage>
        <taxon>Bacteria</taxon>
        <taxon>Bacillati</taxon>
        <taxon>Bacillota</taxon>
        <taxon>Bacilli</taxon>
        <taxon>Lactobacillales</taxon>
        <taxon>Lactobacillaceae</taxon>
        <taxon>Lapidilactobacillus</taxon>
    </lineage>
</organism>
<evidence type="ECO:0000313" key="2">
    <source>
        <dbReference type="Proteomes" id="UP001597191"/>
    </source>
</evidence>
<proteinExistence type="predicted"/>
<gene>
    <name evidence="1" type="ORF">ACFQ4R_05545</name>
</gene>
<protein>
    <submittedName>
        <fullName evidence="1">Uncharacterized protein</fullName>
    </submittedName>
</protein>
<name>A0ABW4BLG5_9LACO</name>
<keyword evidence="2" id="KW-1185">Reference proteome</keyword>
<reference evidence="2" key="1">
    <citation type="journal article" date="2019" name="Int. J. Syst. Evol. Microbiol.">
        <title>The Global Catalogue of Microorganisms (GCM) 10K type strain sequencing project: providing services to taxonomists for standard genome sequencing and annotation.</title>
        <authorList>
            <consortium name="The Broad Institute Genomics Platform"/>
            <consortium name="The Broad Institute Genome Sequencing Center for Infectious Disease"/>
            <person name="Wu L."/>
            <person name="Ma J."/>
        </authorList>
    </citation>
    <scope>NUCLEOTIDE SEQUENCE [LARGE SCALE GENOMIC DNA]</scope>
    <source>
        <strain evidence="2">CCM 8937</strain>
    </source>
</reference>
<accession>A0ABW4BLG5</accession>
<dbReference type="EMBL" id="JBHTOH010000034">
    <property type="protein sequence ID" value="MFD1411072.1"/>
    <property type="molecule type" value="Genomic_DNA"/>
</dbReference>